<reference evidence="1" key="1">
    <citation type="journal article" date="2019" name="PLoS Negl. Trop. Dis.">
        <title>Revisiting the worldwide diversity of Leptospira species in the environment.</title>
        <authorList>
            <person name="Vincent A.T."/>
            <person name="Schiettekatte O."/>
            <person name="Bourhy P."/>
            <person name="Veyrier F.J."/>
            <person name="Picardeau M."/>
        </authorList>
    </citation>
    <scope>NUCLEOTIDE SEQUENCE [LARGE SCALE GENOMIC DNA]</scope>
    <source>
        <strain evidence="1">201800277</strain>
    </source>
</reference>
<keyword evidence="1" id="KW-0449">Lipoprotein</keyword>
<dbReference type="Proteomes" id="UP000297891">
    <property type="component" value="Unassembled WGS sequence"/>
</dbReference>
<accession>A0A2M9Y5N8</accession>
<protein>
    <submittedName>
        <fullName evidence="1">Lipoprotein LipL21</fullName>
    </submittedName>
</protein>
<evidence type="ECO:0000313" key="1">
    <source>
        <dbReference type="EMBL" id="TGK96159.1"/>
    </source>
</evidence>
<dbReference type="NCBIfam" id="NF033162">
    <property type="entry name" value="lipo_LipL21"/>
    <property type="match status" value="1"/>
</dbReference>
<evidence type="ECO:0000313" key="2">
    <source>
        <dbReference type="Proteomes" id="UP000297891"/>
    </source>
</evidence>
<proteinExistence type="predicted"/>
<dbReference type="RefSeq" id="WP_100788893.1">
    <property type="nucleotide sequence ID" value="NZ_NPDQ01000001.1"/>
</dbReference>
<sequence>MKKSLIVCASLIAFVVSCGSNDGGRRDATTVGKNGWIFEGWACAPDAAAAKRGESPAEYCKGKEKEFDYLYMKFSARASDKAIKANSVAMKQSTCREAARLQVAGDGLKKILGEYLEQASGVSDGQSTGSVIVSESKGIIKGVGVYDCCSLNNDTGICANVGEPETWEECQCVGYLRYAGGQKALEAKATAAQ</sequence>
<name>A0A2M9Y5N8_9LEPT</name>
<keyword evidence="2" id="KW-1185">Reference proteome</keyword>
<dbReference type="EMBL" id="RQFP01000001">
    <property type="protein sequence ID" value="TGK96159.1"/>
    <property type="molecule type" value="Genomic_DNA"/>
</dbReference>
<comment type="caution">
    <text evidence="1">The sequence shown here is derived from an EMBL/GenBank/DDBJ whole genome shotgun (WGS) entry which is preliminary data.</text>
</comment>
<dbReference type="OrthoDB" id="344868at2"/>
<dbReference type="PROSITE" id="PS51257">
    <property type="entry name" value="PROKAR_LIPOPROTEIN"/>
    <property type="match status" value="1"/>
</dbReference>
<gene>
    <name evidence="1" type="ORF">EHQ30_05940</name>
</gene>
<dbReference type="AlphaFoldDB" id="A0A2M9Y5N8"/>
<organism evidence="1 2">
    <name type="scientific">Leptospira brenneri</name>
    <dbReference type="NCBI Taxonomy" id="2023182"/>
    <lineage>
        <taxon>Bacteria</taxon>
        <taxon>Pseudomonadati</taxon>
        <taxon>Spirochaetota</taxon>
        <taxon>Spirochaetia</taxon>
        <taxon>Leptospirales</taxon>
        <taxon>Leptospiraceae</taxon>
        <taxon>Leptospira</taxon>
    </lineage>
</organism>